<feature type="transmembrane region" description="Helical" evidence="6">
    <location>
        <begin position="158"/>
        <end position="179"/>
    </location>
</feature>
<dbReference type="PANTHER" id="PTHR11695">
    <property type="entry name" value="ALCOHOL DEHYDROGENASE RELATED"/>
    <property type="match status" value="1"/>
</dbReference>
<dbReference type="InterPro" id="IPR002364">
    <property type="entry name" value="Quin_OxRdtase/zeta-crystal_CS"/>
</dbReference>
<evidence type="ECO:0000256" key="3">
    <source>
        <dbReference type="ARBA" id="ARBA00022833"/>
    </source>
</evidence>
<evidence type="ECO:0000259" key="7">
    <source>
        <dbReference type="SMART" id="SM00829"/>
    </source>
</evidence>
<dbReference type="InterPro" id="IPR014182">
    <property type="entry name" value="ADH_Zn_typ-1"/>
</dbReference>
<keyword evidence="3 5" id="KW-0862">Zinc</keyword>
<accession>A0A069D1Z8</accession>
<keyword evidence="2 5" id="KW-0479">Metal-binding</keyword>
<dbReference type="eggNOG" id="COG0604">
    <property type="taxonomic scope" value="Bacteria"/>
</dbReference>
<keyword evidence="4 5" id="KW-0560">Oxidoreductase</keyword>
<reference evidence="9" key="1">
    <citation type="journal article" date="2014" name="Genome Announc.">
        <title>Draft genome sequence of Weissella oryzae SG25T, isolated from fermented rice grains.</title>
        <authorList>
            <person name="Tanizawa Y."/>
            <person name="Fujisawa T."/>
            <person name="Mochizuki T."/>
            <person name="Kaminuma E."/>
            <person name="Suzuki Y."/>
            <person name="Nakamura Y."/>
            <person name="Tohno M."/>
        </authorList>
    </citation>
    <scope>NUCLEOTIDE SEQUENCE [LARGE SCALE GENOMIC DNA]</scope>
    <source>
        <strain evidence="9">DSM 25784 / JCM 18191 / LMG 30913 / SG25</strain>
    </source>
</reference>
<dbReference type="SUPFAM" id="SSF50129">
    <property type="entry name" value="GroES-like"/>
    <property type="match status" value="1"/>
</dbReference>
<keyword evidence="9" id="KW-1185">Reference proteome</keyword>
<dbReference type="GO" id="GO:0016491">
    <property type="term" value="F:oxidoreductase activity"/>
    <property type="evidence" value="ECO:0007669"/>
    <property type="project" value="UniProtKB-KW"/>
</dbReference>
<proteinExistence type="inferred from homology"/>
<evidence type="ECO:0000313" key="9">
    <source>
        <dbReference type="Proteomes" id="UP000030643"/>
    </source>
</evidence>
<dbReference type="Proteomes" id="UP000030643">
    <property type="component" value="Unassembled WGS sequence"/>
</dbReference>
<dbReference type="PROSITE" id="PS01162">
    <property type="entry name" value="QOR_ZETA_CRYSTAL"/>
    <property type="match status" value="1"/>
</dbReference>
<evidence type="ECO:0000313" key="8">
    <source>
        <dbReference type="EMBL" id="GAK31391.1"/>
    </source>
</evidence>
<dbReference type="CDD" id="cd08252">
    <property type="entry name" value="AL_MDR"/>
    <property type="match status" value="1"/>
</dbReference>
<dbReference type="NCBIfam" id="TIGR02817">
    <property type="entry name" value="adh_fam_1"/>
    <property type="match status" value="1"/>
</dbReference>
<dbReference type="Gene3D" id="3.40.50.720">
    <property type="entry name" value="NAD(P)-binding Rossmann-like Domain"/>
    <property type="match status" value="1"/>
</dbReference>
<dbReference type="Gene3D" id="3.90.180.10">
    <property type="entry name" value="Medium-chain alcohol dehydrogenases, catalytic domain"/>
    <property type="match status" value="1"/>
</dbReference>
<dbReference type="AlphaFoldDB" id="A0A069D1Z8"/>
<dbReference type="EMBL" id="DF820492">
    <property type="protein sequence ID" value="GAK31391.1"/>
    <property type="molecule type" value="Genomic_DNA"/>
</dbReference>
<evidence type="ECO:0000256" key="4">
    <source>
        <dbReference type="ARBA" id="ARBA00023002"/>
    </source>
</evidence>
<keyword evidence="6" id="KW-0472">Membrane</keyword>
<comment type="similarity">
    <text evidence="1 5">Belongs to the zinc-containing alcohol dehydrogenase family. Quinone oxidoreductase subfamily.</text>
</comment>
<dbReference type="SMART" id="SM00829">
    <property type="entry name" value="PKS_ER"/>
    <property type="match status" value="1"/>
</dbReference>
<protein>
    <recommendedName>
        <fullName evidence="5">Zinc-type alcohol dehydrogenase-like protein</fullName>
    </recommendedName>
</protein>
<name>A0A069D1Z8_WEIOS</name>
<keyword evidence="6" id="KW-0812">Transmembrane</keyword>
<dbReference type="Pfam" id="PF00107">
    <property type="entry name" value="ADH_zinc_N"/>
    <property type="match status" value="1"/>
</dbReference>
<dbReference type="GO" id="GO:0008270">
    <property type="term" value="F:zinc ion binding"/>
    <property type="evidence" value="ECO:0007669"/>
    <property type="project" value="InterPro"/>
</dbReference>
<dbReference type="InterPro" id="IPR050700">
    <property type="entry name" value="YIM1/Zinc_Alcohol_DH_Fams"/>
</dbReference>
<dbReference type="PANTHER" id="PTHR11695:SF294">
    <property type="entry name" value="RETICULON-4-INTERACTING PROTEIN 1, MITOCHONDRIAL"/>
    <property type="match status" value="1"/>
</dbReference>
<evidence type="ECO:0000256" key="2">
    <source>
        <dbReference type="ARBA" id="ARBA00022723"/>
    </source>
</evidence>
<evidence type="ECO:0000256" key="5">
    <source>
        <dbReference type="RuleBase" id="RU364000"/>
    </source>
</evidence>
<gene>
    <name evidence="8" type="ORF">WOSG25_090890</name>
</gene>
<sequence length="341" mass="36678">MMMEQNTSRMQALVTTDNQAKPLALMDIPRPVPNAEDILVRVFASGINPVDAKQREQANKLGASRVLGFDGFGEVVALGERVANFKVGDQVFYAGQLNRTGSNAEYEVVDARIAALAPKNVSPAAAAAMPLTFLTAYELLHDHFKLEMQMQAAKGKRLLIINGAGGVGLVMIQLAKWLGMEVIASASRPETVQLVNDFGADQVINHRDDYVAVVKSLNLAPVDYIAILHQPEQHIEAAAELIAPFGHIGAIVEPKAPLEVRKLKNKSASLDWEFMFTKTNTGYAVASQGQALALLSELMENGQILSTLTETMSGLSVEVVEKAQNQVAAGTGLGKVVVTFD</sequence>
<dbReference type="InterPro" id="IPR011032">
    <property type="entry name" value="GroES-like_sf"/>
</dbReference>
<dbReference type="InterPro" id="IPR020843">
    <property type="entry name" value="ER"/>
</dbReference>
<dbReference type="SUPFAM" id="SSF51735">
    <property type="entry name" value="NAD(P)-binding Rossmann-fold domains"/>
    <property type="match status" value="1"/>
</dbReference>
<dbReference type="InterPro" id="IPR036291">
    <property type="entry name" value="NAD(P)-bd_dom_sf"/>
</dbReference>
<evidence type="ECO:0000256" key="6">
    <source>
        <dbReference type="SAM" id="Phobius"/>
    </source>
</evidence>
<keyword evidence="6" id="KW-1133">Transmembrane helix</keyword>
<dbReference type="InterPro" id="IPR013154">
    <property type="entry name" value="ADH-like_N"/>
</dbReference>
<feature type="domain" description="Enoyl reductase (ER)" evidence="7">
    <location>
        <begin position="18"/>
        <end position="338"/>
    </location>
</feature>
<organism evidence="8 9">
    <name type="scientific">Weissella oryzae (strain DSM 25784 / JCM 18191 / LMG 30913 / SG25)</name>
    <dbReference type="NCBI Taxonomy" id="1329250"/>
    <lineage>
        <taxon>Bacteria</taxon>
        <taxon>Bacillati</taxon>
        <taxon>Bacillota</taxon>
        <taxon>Bacilli</taxon>
        <taxon>Lactobacillales</taxon>
        <taxon>Lactobacillaceae</taxon>
        <taxon>Weissella</taxon>
    </lineage>
</organism>
<evidence type="ECO:0000256" key="1">
    <source>
        <dbReference type="ARBA" id="ARBA00010371"/>
    </source>
</evidence>
<dbReference type="InterPro" id="IPR013149">
    <property type="entry name" value="ADH-like_C"/>
</dbReference>
<dbReference type="RefSeq" id="WP_242868528.1">
    <property type="nucleotide sequence ID" value="NZ_DF820492.1"/>
</dbReference>
<dbReference type="Pfam" id="PF08240">
    <property type="entry name" value="ADH_N"/>
    <property type="match status" value="1"/>
</dbReference>
<dbReference type="STRING" id="1329250.WOSG25_090890"/>